<accession>A0ABW4IGB1</accession>
<evidence type="ECO:0008006" key="4">
    <source>
        <dbReference type="Google" id="ProtNLM"/>
    </source>
</evidence>
<reference evidence="3" key="1">
    <citation type="journal article" date="2019" name="Int. J. Syst. Evol. Microbiol.">
        <title>The Global Catalogue of Microorganisms (GCM) 10K type strain sequencing project: providing services to taxonomists for standard genome sequencing and annotation.</title>
        <authorList>
            <consortium name="The Broad Institute Genomics Platform"/>
            <consortium name="The Broad Institute Genome Sequencing Center for Infectious Disease"/>
            <person name="Wu L."/>
            <person name="Ma J."/>
        </authorList>
    </citation>
    <scope>NUCLEOTIDE SEQUENCE [LARGE SCALE GENOMIC DNA]</scope>
    <source>
        <strain evidence="3">CCUG 53762</strain>
    </source>
</reference>
<proteinExistence type="predicted"/>
<evidence type="ECO:0000313" key="2">
    <source>
        <dbReference type="EMBL" id="MFD1631283.1"/>
    </source>
</evidence>
<dbReference type="Proteomes" id="UP001597118">
    <property type="component" value="Unassembled WGS sequence"/>
</dbReference>
<dbReference type="EMBL" id="JBHUDG010000045">
    <property type="protein sequence ID" value="MFD1631283.1"/>
    <property type="molecule type" value="Genomic_DNA"/>
</dbReference>
<name>A0ABW4IGB1_9SPHI</name>
<dbReference type="RefSeq" id="WP_379663652.1">
    <property type="nucleotide sequence ID" value="NZ_JBHUDG010000045.1"/>
</dbReference>
<protein>
    <recommendedName>
        <fullName evidence="4">Auto-transporter adhesin head GIN domain-containing protein</fullName>
    </recommendedName>
</protein>
<organism evidence="2 3">
    <name type="scientific">Pseudopedobacter beijingensis</name>
    <dbReference type="NCBI Taxonomy" id="1207056"/>
    <lineage>
        <taxon>Bacteria</taxon>
        <taxon>Pseudomonadati</taxon>
        <taxon>Bacteroidota</taxon>
        <taxon>Sphingobacteriia</taxon>
        <taxon>Sphingobacteriales</taxon>
        <taxon>Sphingobacteriaceae</taxon>
        <taxon>Pseudopedobacter</taxon>
    </lineage>
</organism>
<evidence type="ECO:0000313" key="3">
    <source>
        <dbReference type="Proteomes" id="UP001597118"/>
    </source>
</evidence>
<comment type="caution">
    <text evidence="2">The sequence shown here is derived from an EMBL/GenBank/DDBJ whole genome shotgun (WGS) entry which is preliminary data.</text>
</comment>
<feature type="chain" id="PRO_5046204468" description="Auto-transporter adhesin head GIN domain-containing protein" evidence="1">
    <location>
        <begin position="21"/>
        <end position="316"/>
    </location>
</feature>
<evidence type="ECO:0000256" key="1">
    <source>
        <dbReference type="SAM" id="SignalP"/>
    </source>
</evidence>
<dbReference type="PROSITE" id="PS51257">
    <property type="entry name" value="PROKAR_LIPOPROTEIN"/>
    <property type="match status" value="1"/>
</dbReference>
<feature type="signal peptide" evidence="1">
    <location>
        <begin position="1"/>
        <end position="20"/>
    </location>
</feature>
<keyword evidence="3" id="KW-1185">Reference proteome</keyword>
<gene>
    <name evidence="2" type="ORF">ACFSAH_15505</name>
</gene>
<sequence>MKIKSFCLFAFSFISCTLNAQEMRTTKSGEWGDMSIWERKSGEDWRSANDIPRSASNVTIQASHTVVLTQEIAPTCSNLTIEKGAVLKGKGGPTLRIGTGKNSPEFKLINNGVIESGANVEEGLVRLDVFNTAKKLIISGEGETNLARFGVRGSNPNKLEVVIDTDLNITERILTSNFSAMDNVVDRRSSTDDITVTINKGKIVKIINQSTFHSPTASVEKGGKYTYNILGTLDISQNGSANHLVSVAGNPESAVDLNVGGQFILGQTFNVINKEPSAGRVSLIIQDGGLVDATKTKRLTLGANQFKIEGTGILKR</sequence>
<keyword evidence="1" id="KW-0732">Signal</keyword>